<accession>A0A022RNJ6</accession>
<dbReference type="PANTHER" id="PTHR45631">
    <property type="entry name" value="OS07G0107800 PROTEIN-RELATED"/>
    <property type="match status" value="1"/>
</dbReference>
<keyword evidence="2" id="KW-0732">Signal</keyword>
<proteinExistence type="predicted"/>
<feature type="non-terminal residue" evidence="4">
    <location>
        <position position="180"/>
    </location>
</feature>
<protein>
    <recommendedName>
        <fullName evidence="3">Malectin-like domain-containing protein</fullName>
    </recommendedName>
</protein>
<feature type="domain" description="Malectin-like" evidence="3">
    <location>
        <begin position="32"/>
        <end position="179"/>
    </location>
</feature>
<dbReference type="Pfam" id="PF12819">
    <property type="entry name" value="Malectin_like"/>
    <property type="match status" value="1"/>
</dbReference>
<feature type="chain" id="PRO_5001505210" description="Malectin-like domain-containing protein" evidence="2">
    <location>
        <begin position="25"/>
        <end position="180"/>
    </location>
</feature>
<feature type="signal peptide" evidence="2">
    <location>
        <begin position="1"/>
        <end position="24"/>
    </location>
</feature>
<keyword evidence="5" id="KW-1185">Reference proteome</keyword>
<reference evidence="4 5" key="1">
    <citation type="journal article" date="2013" name="Proc. Natl. Acad. Sci. U.S.A.">
        <title>Fine-scale variation in meiotic recombination in Mimulus inferred from population shotgun sequencing.</title>
        <authorList>
            <person name="Hellsten U."/>
            <person name="Wright K.M."/>
            <person name="Jenkins J."/>
            <person name="Shu S."/>
            <person name="Yuan Y."/>
            <person name="Wessler S.R."/>
            <person name="Schmutz J."/>
            <person name="Willis J.H."/>
            <person name="Rokhsar D.S."/>
        </authorList>
    </citation>
    <scope>NUCLEOTIDE SEQUENCE [LARGE SCALE GENOMIC DNA]</scope>
    <source>
        <strain evidence="5">cv. DUN x IM62</strain>
    </source>
</reference>
<evidence type="ECO:0000313" key="5">
    <source>
        <dbReference type="Proteomes" id="UP000030748"/>
    </source>
</evidence>
<comment type="subcellular location">
    <subcellularLocation>
        <location evidence="1">Membrane</location>
        <topology evidence="1">Single-pass membrane protein</topology>
    </subcellularLocation>
</comment>
<gene>
    <name evidence="4" type="ORF">MIMGU_mgv1a0021481mg</name>
</gene>
<dbReference type="Proteomes" id="UP000030748">
    <property type="component" value="Unassembled WGS sequence"/>
</dbReference>
<sequence>MVAVRFLFLLLSLYVLLLMDSSTAQLPGFVSVDCGGNENFTDEIGLNWSPDSYILIGKTANISVANETRKQYKTLRYFPADNNKYCYTLSVVPRTRYLVRATFLYGDFDSNNVYPKFDISFGPTRWSTIVISDAGTIESQELIFLAADPTVSVCLSNATTGQPFISTLELRQFNGSIYSI</sequence>
<name>A0A022RNJ6_ERYGU</name>
<dbReference type="GO" id="GO:0016020">
    <property type="term" value="C:membrane"/>
    <property type="evidence" value="ECO:0007669"/>
    <property type="project" value="UniProtKB-SubCell"/>
</dbReference>
<dbReference type="STRING" id="4155.A0A022RNJ6"/>
<dbReference type="AlphaFoldDB" id="A0A022RNJ6"/>
<evidence type="ECO:0000256" key="2">
    <source>
        <dbReference type="SAM" id="SignalP"/>
    </source>
</evidence>
<dbReference type="PANTHER" id="PTHR45631:SF68">
    <property type="entry name" value="REPEAT FAMILY PROTEIN, PUTATIVE, EXPRESSED-RELATED"/>
    <property type="match status" value="1"/>
</dbReference>
<evidence type="ECO:0000259" key="3">
    <source>
        <dbReference type="Pfam" id="PF12819"/>
    </source>
</evidence>
<dbReference type="Gene3D" id="2.60.120.430">
    <property type="entry name" value="Galactose-binding lectin"/>
    <property type="match status" value="1"/>
</dbReference>
<evidence type="ECO:0000256" key="1">
    <source>
        <dbReference type="ARBA" id="ARBA00004167"/>
    </source>
</evidence>
<evidence type="ECO:0000313" key="4">
    <source>
        <dbReference type="EMBL" id="EYU41639.1"/>
    </source>
</evidence>
<organism evidence="4 5">
    <name type="scientific">Erythranthe guttata</name>
    <name type="common">Yellow monkey flower</name>
    <name type="synonym">Mimulus guttatus</name>
    <dbReference type="NCBI Taxonomy" id="4155"/>
    <lineage>
        <taxon>Eukaryota</taxon>
        <taxon>Viridiplantae</taxon>
        <taxon>Streptophyta</taxon>
        <taxon>Embryophyta</taxon>
        <taxon>Tracheophyta</taxon>
        <taxon>Spermatophyta</taxon>
        <taxon>Magnoliopsida</taxon>
        <taxon>eudicotyledons</taxon>
        <taxon>Gunneridae</taxon>
        <taxon>Pentapetalae</taxon>
        <taxon>asterids</taxon>
        <taxon>lamiids</taxon>
        <taxon>Lamiales</taxon>
        <taxon>Phrymaceae</taxon>
        <taxon>Erythranthe</taxon>
    </lineage>
</organism>
<dbReference type="EMBL" id="KI630319">
    <property type="protein sequence ID" value="EYU41639.1"/>
    <property type="molecule type" value="Genomic_DNA"/>
</dbReference>
<dbReference type="InterPro" id="IPR024788">
    <property type="entry name" value="Malectin-like_Carb-bd_dom"/>
</dbReference>